<dbReference type="SUPFAM" id="SSF52540">
    <property type="entry name" value="P-loop containing nucleoside triphosphate hydrolases"/>
    <property type="match status" value="1"/>
</dbReference>
<dbReference type="InterPro" id="IPR027417">
    <property type="entry name" value="P-loop_NTPase"/>
</dbReference>
<dbReference type="Pfam" id="PF01878">
    <property type="entry name" value="EVE"/>
    <property type="match status" value="1"/>
</dbReference>
<dbReference type="GO" id="GO:0004519">
    <property type="term" value="F:endonuclease activity"/>
    <property type="evidence" value="ECO:0007669"/>
    <property type="project" value="UniProtKB-KW"/>
</dbReference>
<dbReference type="GO" id="GO:0016887">
    <property type="term" value="F:ATP hydrolysis activity"/>
    <property type="evidence" value="ECO:0007669"/>
    <property type="project" value="InterPro"/>
</dbReference>
<gene>
    <name evidence="2" type="primary">mcrB</name>
    <name evidence="2" type="ordered locus">bpr_IV147</name>
</gene>
<dbReference type="InterPro" id="IPR015947">
    <property type="entry name" value="PUA-like_sf"/>
</dbReference>
<evidence type="ECO:0000313" key="2">
    <source>
        <dbReference type="EMBL" id="ADL36511.1"/>
    </source>
</evidence>
<dbReference type="EMBL" id="CP001813">
    <property type="protein sequence ID" value="ADL36511.1"/>
    <property type="molecule type" value="Genomic_DNA"/>
</dbReference>
<keyword evidence="2" id="KW-0255">Endonuclease</keyword>
<dbReference type="SUPFAM" id="SSF88697">
    <property type="entry name" value="PUA domain-like"/>
    <property type="match status" value="1"/>
</dbReference>
<dbReference type="InterPro" id="IPR011704">
    <property type="entry name" value="ATPase_dyneun-rel_AAA"/>
</dbReference>
<feature type="domain" description="AAA+ ATPase" evidence="1">
    <location>
        <begin position="537"/>
        <end position="695"/>
    </location>
</feature>
<keyword evidence="2" id="KW-0614">Plasmid</keyword>
<reference evidence="2 3" key="1">
    <citation type="journal article" date="2010" name="PLoS ONE">
        <title>The glycobiome of the rumen bacterium Butyrivibrio proteoclasticus B316(T) highlights adaptation to a polysaccharide-rich environment.</title>
        <authorList>
            <person name="Kelly W.J."/>
            <person name="Leahy S.C."/>
            <person name="Altermann E."/>
            <person name="Yeoman C.J."/>
            <person name="Dunne J.C."/>
            <person name="Kong Z."/>
            <person name="Pacheco D.M."/>
            <person name="Li D."/>
            <person name="Noel S.J."/>
            <person name="Moon C.D."/>
            <person name="Cookson A.L."/>
            <person name="Attwood G.T."/>
        </authorList>
    </citation>
    <scope>NUCLEOTIDE SEQUENCE [LARGE SCALE GENOMIC DNA]</scope>
    <source>
        <strain evidence="3">ATCC 51982 / DSM 14932 / B316</strain>
        <plasmid evidence="3">Plasmid pCY186</plasmid>
    </source>
</reference>
<dbReference type="InterPro" id="IPR003593">
    <property type="entry name" value="AAA+_ATPase"/>
</dbReference>
<dbReference type="Pfam" id="PF07728">
    <property type="entry name" value="AAA_5"/>
    <property type="match status" value="1"/>
</dbReference>
<dbReference type="GO" id="GO:0005524">
    <property type="term" value="F:ATP binding"/>
    <property type="evidence" value="ECO:0007669"/>
    <property type="project" value="InterPro"/>
</dbReference>
<proteinExistence type="predicted"/>
<organism evidence="2 3">
    <name type="scientific">Butyrivibrio proteoclasticus (strain ATCC 51982 / DSM 14932 / B316)</name>
    <name type="common">Clostridium proteoclasticum</name>
    <dbReference type="NCBI Taxonomy" id="515622"/>
    <lineage>
        <taxon>Bacteria</taxon>
        <taxon>Bacillati</taxon>
        <taxon>Bacillota</taxon>
        <taxon>Clostridia</taxon>
        <taxon>Lachnospirales</taxon>
        <taxon>Lachnospiraceae</taxon>
        <taxon>Butyrivibrio</taxon>
    </lineage>
</organism>
<accession>E0S529</accession>
<dbReference type="KEGG" id="bpb:bpr_IV147"/>
<dbReference type="eggNOG" id="COG1401">
    <property type="taxonomic scope" value="Bacteria"/>
</dbReference>
<protein>
    <submittedName>
        <fullName evidence="2">McrBC restriction endonuclease system protein McrB</fullName>
    </submittedName>
</protein>
<dbReference type="CDD" id="cd00009">
    <property type="entry name" value="AAA"/>
    <property type="match status" value="1"/>
</dbReference>
<dbReference type="Proteomes" id="UP000001299">
    <property type="component" value="Plasmid pCY186"/>
</dbReference>
<dbReference type="InterPro" id="IPR052934">
    <property type="entry name" value="Methyl-DNA_Rec/Restrict_Enz"/>
</dbReference>
<dbReference type="HOGENOM" id="CLU_008747_1_0_9"/>
<keyword evidence="2" id="KW-0378">Hydrolase</keyword>
<dbReference type="PANTHER" id="PTHR37291">
    <property type="entry name" value="5-METHYLCYTOSINE-SPECIFIC RESTRICTION ENZYME B"/>
    <property type="match status" value="1"/>
</dbReference>
<dbReference type="SMART" id="SM00382">
    <property type="entry name" value="AAA"/>
    <property type="match status" value="1"/>
</dbReference>
<dbReference type="InterPro" id="IPR002740">
    <property type="entry name" value="EVE_domain"/>
</dbReference>
<dbReference type="RefSeq" id="WP_013283159.1">
    <property type="nucleotide sequence ID" value="NC_014390.1"/>
</dbReference>
<evidence type="ECO:0000259" key="1">
    <source>
        <dbReference type="SMART" id="SM00382"/>
    </source>
</evidence>
<dbReference type="AlphaFoldDB" id="E0S529"/>
<keyword evidence="3" id="KW-1185">Reference proteome</keyword>
<keyword evidence="2" id="KW-0540">Nuclease</keyword>
<dbReference type="REBASE" id="27304">
    <property type="entry name" value="Bpr316McrBCP"/>
</dbReference>
<sequence>MNLEKLDAAVNSYKEAFAGRWNDERFKWDAVKQFQDNWDIKAEDLSAMIEEATGKTESLLTSVNNFPRRMIVHYAKQDPEAVRAMFIDLFDDKKDLAERISRFQDESQRLCDIHSPGKSHYQRPMAITVYLWLNNPEKYTIYKYSNFKSGAAYLESDYIPAKGHTTENIPELMKYLDALRDRLVEDKDFIKEYRDYLDDNSYDDPDNRMLALDFSHYVANVLVEKKEKNTEWLDPEFNPGISVDEWVELLNNEDVFNQQSREIIKRLEDYGGEATCTQLAARYGESANFYNVGSSSLGKRVQKKTGCKTLKNKNGKDEYWSILYKGRYASSDEDGVFVWKIRDELREAIKQVDISVDLYAGFEQDDVQYWWLNASPKVWRFSDISVGEVQTYSIYNENHHKRRIFQNFLDAKVGDLIIGYECYPTTQIVALAKIVKENDGEYIYFEKTEGLSAPIDIKELEETPELEKMEYFSTRQGSLFKLTKGEYEIIMDLIREQNPAPGKNEEEIKPQYDKQNFLDEVFMSESRYESLKNLLLNKKNVILQGAPGVGKTFAAKRLAYSILGEKDDSKIEFVQFHQSYTYEDFIMGYKPYEDGFRLEKGIFYRFCKKAENEPQNKFFFIIDEINRGNMSKIFGELLMLIERDYRGTKATLAYDGLSFAVPENLYIIGMMNTADRSLALIDYALRRRFSFFSMEPGFPSAGFKKYQESLKNETLDELILKIGELNKQIESEFGPGFCIGHSYFCGQKTCTSEWMRSVVDYEIIPMLEEYWFDDKSKVLKWANALEEIVASNDQ</sequence>
<name>E0S529_BUTPB</name>
<evidence type="ECO:0000313" key="3">
    <source>
        <dbReference type="Proteomes" id="UP000001299"/>
    </source>
</evidence>
<dbReference type="Gene3D" id="3.40.50.300">
    <property type="entry name" value="P-loop containing nucleotide triphosphate hydrolases"/>
    <property type="match status" value="1"/>
</dbReference>
<dbReference type="PANTHER" id="PTHR37291:SF1">
    <property type="entry name" value="TYPE IV METHYL-DIRECTED RESTRICTION ENZYME ECOKMCRB SUBUNIT"/>
    <property type="match status" value="1"/>
</dbReference>
<geneLocation type="plasmid" evidence="2 3">
    <name>pCY186</name>
</geneLocation>
<dbReference type="Gene3D" id="3.10.590.10">
    <property type="entry name" value="ph1033 like domains"/>
    <property type="match status" value="1"/>
</dbReference>